<organism evidence="3 4">
    <name type="scientific">Corynebacterium imitans</name>
    <dbReference type="NCBI Taxonomy" id="156978"/>
    <lineage>
        <taxon>Bacteria</taxon>
        <taxon>Bacillati</taxon>
        <taxon>Actinomycetota</taxon>
        <taxon>Actinomycetes</taxon>
        <taxon>Mycobacteriales</taxon>
        <taxon>Corynebacteriaceae</taxon>
        <taxon>Corynebacterium</taxon>
    </lineage>
</organism>
<dbReference type="PANTHER" id="PTHR30448">
    <property type="entry name" value="RNASE ADAPTER PROTEIN RAPZ"/>
    <property type="match status" value="1"/>
</dbReference>
<evidence type="ECO:0000256" key="1">
    <source>
        <dbReference type="SAM" id="MobiDB-lite"/>
    </source>
</evidence>
<protein>
    <submittedName>
        <fullName evidence="3">GlmZ(SRNA)-inactivating NTPase</fullName>
    </submittedName>
</protein>
<feature type="region of interest" description="Disordered" evidence="1">
    <location>
        <begin position="1"/>
        <end position="40"/>
    </location>
</feature>
<evidence type="ECO:0000313" key="4">
    <source>
        <dbReference type="Proteomes" id="UP000215374"/>
    </source>
</evidence>
<dbReference type="PANTHER" id="PTHR30448:SF0">
    <property type="entry name" value="RNASE ADAPTER PROTEIN RAPZ"/>
    <property type="match status" value="1"/>
</dbReference>
<gene>
    <name evidence="3" type="primary">yhbJ</name>
    <name evidence="3" type="ORF">SAMEA4535761_01201</name>
</gene>
<dbReference type="Proteomes" id="UP000215374">
    <property type="component" value="Chromosome 1"/>
</dbReference>
<dbReference type="RefSeq" id="WP_084674274.1">
    <property type="nucleotide sequence ID" value="NZ_CP009211.1"/>
</dbReference>
<reference evidence="3 4" key="1">
    <citation type="submission" date="2017-06" db="EMBL/GenBank/DDBJ databases">
        <authorList>
            <consortium name="Pathogen Informatics"/>
        </authorList>
    </citation>
    <scope>NUCLEOTIDE SEQUENCE [LARGE SCALE GENOMIC DNA]</scope>
    <source>
        <strain evidence="3 4">NCTC13015</strain>
    </source>
</reference>
<evidence type="ECO:0000313" key="3">
    <source>
        <dbReference type="EMBL" id="SNV70632.1"/>
    </source>
</evidence>
<feature type="compositionally biased region" description="Polar residues" evidence="1">
    <location>
        <begin position="1"/>
        <end position="10"/>
    </location>
</feature>
<evidence type="ECO:0000259" key="2">
    <source>
        <dbReference type="Pfam" id="PF22740"/>
    </source>
</evidence>
<sequence length="231" mass="26378">MHTRITTGKQGRTPRATHYIDASTLPNPHDEPWLRPRDGRDPNVQQWLLDQPGVPDQFARHLATIEALQPPTISITCSAGRHRSVALGEWLTTQLEAKGWAVQLNHHNLKTKKKQATTTQRGYGYRQQQIPRKNLLHNLIDGTECEYCARPMFRDPAKNFDGAPLEADHIDRDKTQPPKRLIHRRCNRTLNGKGKGTWVKHGPDWYAKHGQTVDNGTGDTLDWPGGHHIRW</sequence>
<dbReference type="InterPro" id="IPR005337">
    <property type="entry name" value="RapZ-like"/>
</dbReference>
<dbReference type="GO" id="GO:0005524">
    <property type="term" value="F:ATP binding"/>
    <property type="evidence" value="ECO:0007669"/>
    <property type="project" value="InterPro"/>
</dbReference>
<dbReference type="EMBL" id="LT906467">
    <property type="protein sequence ID" value="SNV70632.1"/>
    <property type="molecule type" value="Genomic_DNA"/>
</dbReference>
<feature type="domain" description="RapZ C-terminal" evidence="2">
    <location>
        <begin position="9"/>
        <end position="109"/>
    </location>
</feature>
<dbReference type="OrthoDB" id="4208381at2"/>
<proteinExistence type="predicted"/>
<dbReference type="InterPro" id="IPR053931">
    <property type="entry name" value="RapZ_C"/>
</dbReference>
<feature type="compositionally biased region" description="Basic and acidic residues" evidence="1">
    <location>
        <begin position="28"/>
        <end position="40"/>
    </location>
</feature>
<accession>A0A239ZHB7</accession>
<dbReference type="AlphaFoldDB" id="A0A239ZHB7"/>
<name>A0A239ZHB7_9CORY</name>
<dbReference type="Pfam" id="PF22740">
    <property type="entry name" value="PapZ_C"/>
    <property type="match status" value="1"/>
</dbReference>